<dbReference type="GO" id="GO:0005886">
    <property type="term" value="C:plasma membrane"/>
    <property type="evidence" value="ECO:0007669"/>
    <property type="project" value="TreeGrafter"/>
</dbReference>
<feature type="domain" description="EGF-like" evidence="7">
    <location>
        <begin position="288"/>
        <end position="325"/>
    </location>
</feature>
<evidence type="ECO:0000256" key="5">
    <source>
        <dbReference type="PROSITE-ProRule" id="PRU00076"/>
    </source>
</evidence>
<dbReference type="AlphaFoldDB" id="A0A0N5BZY0"/>
<dbReference type="FunFam" id="2.10.25.10:FF:000066">
    <property type="entry name" value="FAT atypical cadherin 4"/>
    <property type="match status" value="1"/>
</dbReference>
<dbReference type="SMART" id="SM00179">
    <property type="entry name" value="EGF_CA"/>
    <property type="match status" value="4"/>
</dbReference>
<feature type="disulfide bond" evidence="5">
    <location>
        <begin position="231"/>
        <end position="240"/>
    </location>
</feature>
<dbReference type="CDD" id="cd00054">
    <property type="entry name" value="EGF_CA"/>
    <property type="match status" value="2"/>
</dbReference>
<evidence type="ECO:0000256" key="3">
    <source>
        <dbReference type="ARBA" id="ARBA00022737"/>
    </source>
</evidence>
<feature type="disulfide bond" evidence="5">
    <location>
        <begin position="49"/>
        <end position="58"/>
    </location>
</feature>
<evidence type="ECO:0000256" key="6">
    <source>
        <dbReference type="SAM" id="SignalP"/>
    </source>
</evidence>
<dbReference type="Gene3D" id="2.10.25.10">
    <property type="entry name" value="Laminin"/>
    <property type="match status" value="6"/>
</dbReference>
<dbReference type="Proteomes" id="UP000046392">
    <property type="component" value="Unplaced"/>
</dbReference>
<dbReference type="InterPro" id="IPR051022">
    <property type="entry name" value="Notch_Cell-Fate_Det"/>
</dbReference>
<feature type="domain" description="EGF-like" evidence="7">
    <location>
        <begin position="251"/>
        <end position="287"/>
    </location>
</feature>
<evidence type="ECO:0000256" key="1">
    <source>
        <dbReference type="ARBA" id="ARBA00022536"/>
    </source>
</evidence>
<dbReference type="WBParaSite" id="SPAL_0001131800.1">
    <property type="protein sequence ID" value="SPAL_0001131800.1"/>
    <property type="gene ID" value="SPAL_0001131800"/>
</dbReference>
<keyword evidence="2 6" id="KW-0732">Signal</keyword>
<feature type="domain" description="EGF-like" evidence="7">
    <location>
        <begin position="205"/>
        <end position="241"/>
    </location>
</feature>
<dbReference type="Pfam" id="PF00008">
    <property type="entry name" value="EGF"/>
    <property type="match status" value="3"/>
</dbReference>
<protein>
    <submittedName>
        <fullName evidence="9">Tenascin</fullName>
    </submittedName>
</protein>
<reference evidence="9" key="1">
    <citation type="submission" date="2017-02" db="UniProtKB">
        <authorList>
            <consortium name="WormBaseParasite"/>
        </authorList>
    </citation>
    <scope>IDENTIFICATION</scope>
</reference>
<feature type="disulfide bond" evidence="5">
    <location>
        <begin position="101"/>
        <end position="110"/>
    </location>
</feature>
<dbReference type="PANTHER" id="PTHR24049">
    <property type="entry name" value="CRUMBS FAMILY MEMBER"/>
    <property type="match status" value="1"/>
</dbReference>
<feature type="signal peptide" evidence="6">
    <location>
        <begin position="1"/>
        <end position="19"/>
    </location>
</feature>
<dbReference type="PROSITE" id="PS50026">
    <property type="entry name" value="EGF_3"/>
    <property type="match status" value="7"/>
</dbReference>
<feature type="disulfide bond" evidence="5">
    <location>
        <begin position="192"/>
        <end position="201"/>
    </location>
</feature>
<dbReference type="PANTHER" id="PTHR24049:SF22">
    <property type="entry name" value="DROSOPHILA CRUMBS HOMOLOG"/>
    <property type="match status" value="1"/>
</dbReference>
<evidence type="ECO:0000256" key="4">
    <source>
        <dbReference type="ARBA" id="ARBA00023157"/>
    </source>
</evidence>
<comment type="caution">
    <text evidence="5">Lacks conserved residue(s) required for the propagation of feature annotation.</text>
</comment>
<sequence>MTLFDIFYITFLLAYLSRSFIKCDMSCDRTDCSNHGNCIGSKSLPLCICDINFIGLKCETNLITGKNDNLLPINDLSICLSSQCSNQGACIGTVSKFVCLCYPGFTGRTCTEKSTGTIITDSSGSGLTIPCTSSDCNNNGVCVGTKGAYSCICKLGFLGKRCQTAPYALCDSKQCNNNGLCLGTIDSYVCACNLGYSGEKCATVRESLCDEKDCNNAGICMGTKSSFICLCSIGYSGKRCETVSNTGTTLDSAFCTMKDCNGNGICFGSKITSTCLCKLGYQGLRCEIEPMCNSALQCNNNGICIGTSKNAICLCNLNYSGTNCQTKMF</sequence>
<evidence type="ECO:0000256" key="2">
    <source>
        <dbReference type="ARBA" id="ARBA00022729"/>
    </source>
</evidence>
<dbReference type="InterPro" id="IPR001881">
    <property type="entry name" value="EGF-like_Ca-bd_dom"/>
</dbReference>
<dbReference type="Pfam" id="PF12661">
    <property type="entry name" value="hEGF"/>
    <property type="match status" value="1"/>
</dbReference>
<dbReference type="PROSITE" id="PS00022">
    <property type="entry name" value="EGF_1"/>
    <property type="match status" value="7"/>
</dbReference>
<feature type="disulfide bond" evidence="5">
    <location>
        <begin position="277"/>
        <end position="286"/>
    </location>
</feature>
<dbReference type="SMART" id="SM00181">
    <property type="entry name" value="EGF"/>
    <property type="match status" value="7"/>
</dbReference>
<evidence type="ECO:0000313" key="9">
    <source>
        <dbReference type="WBParaSite" id="SPAL_0001131800.1"/>
    </source>
</evidence>
<proteinExistence type="predicted"/>
<feature type="domain" description="EGF-like" evidence="7">
    <location>
        <begin position="75"/>
        <end position="111"/>
    </location>
</feature>
<feature type="domain" description="EGF-like" evidence="7">
    <location>
        <begin position="24"/>
        <end position="59"/>
    </location>
</feature>
<organism evidence="8 9">
    <name type="scientific">Strongyloides papillosus</name>
    <name type="common">Intestinal threadworm</name>
    <dbReference type="NCBI Taxonomy" id="174720"/>
    <lineage>
        <taxon>Eukaryota</taxon>
        <taxon>Metazoa</taxon>
        <taxon>Ecdysozoa</taxon>
        <taxon>Nematoda</taxon>
        <taxon>Chromadorea</taxon>
        <taxon>Rhabditida</taxon>
        <taxon>Tylenchina</taxon>
        <taxon>Panagrolaimomorpha</taxon>
        <taxon>Strongyloidoidea</taxon>
        <taxon>Strongyloididae</taxon>
        <taxon>Strongyloides</taxon>
    </lineage>
</organism>
<dbReference type="InterPro" id="IPR013032">
    <property type="entry name" value="EGF-like_CS"/>
</dbReference>
<keyword evidence="3" id="KW-0677">Repeat</keyword>
<dbReference type="InterPro" id="IPR000742">
    <property type="entry name" value="EGF"/>
</dbReference>
<evidence type="ECO:0000259" key="7">
    <source>
        <dbReference type="PROSITE" id="PS50026"/>
    </source>
</evidence>
<feature type="domain" description="EGF-like" evidence="7">
    <location>
        <begin position="127"/>
        <end position="163"/>
    </location>
</feature>
<dbReference type="GO" id="GO:0032991">
    <property type="term" value="C:protein-containing complex"/>
    <property type="evidence" value="ECO:0007669"/>
    <property type="project" value="TreeGrafter"/>
</dbReference>
<dbReference type="SUPFAM" id="SSF57196">
    <property type="entry name" value="EGF/Laminin"/>
    <property type="match status" value="6"/>
</dbReference>
<feature type="chain" id="PRO_5005895109" evidence="6">
    <location>
        <begin position="20"/>
        <end position="329"/>
    </location>
</feature>
<dbReference type="GO" id="GO:0007157">
    <property type="term" value="P:heterophilic cell-cell adhesion via plasma membrane cell adhesion molecules"/>
    <property type="evidence" value="ECO:0007669"/>
    <property type="project" value="TreeGrafter"/>
</dbReference>
<dbReference type="STRING" id="174720.A0A0N5BZY0"/>
<keyword evidence="1 5" id="KW-0245">EGF-like domain</keyword>
<evidence type="ECO:0000313" key="8">
    <source>
        <dbReference type="Proteomes" id="UP000046392"/>
    </source>
</evidence>
<accession>A0A0N5BZY0</accession>
<keyword evidence="8" id="KW-1185">Reference proteome</keyword>
<keyword evidence="4 5" id="KW-1015">Disulfide bond</keyword>
<dbReference type="GO" id="GO:0005509">
    <property type="term" value="F:calcium ion binding"/>
    <property type="evidence" value="ECO:0007669"/>
    <property type="project" value="InterPro"/>
</dbReference>
<feature type="disulfide bond" evidence="5">
    <location>
        <begin position="315"/>
        <end position="324"/>
    </location>
</feature>
<name>A0A0N5BZY0_STREA</name>
<dbReference type="PROSITE" id="PS01186">
    <property type="entry name" value="EGF_2"/>
    <property type="match status" value="5"/>
</dbReference>
<feature type="disulfide bond" evidence="5">
    <location>
        <begin position="153"/>
        <end position="162"/>
    </location>
</feature>
<dbReference type="GO" id="GO:0045197">
    <property type="term" value="P:establishment or maintenance of epithelial cell apical/basal polarity"/>
    <property type="evidence" value="ECO:0007669"/>
    <property type="project" value="TreeGrafter"/>
</dbReference>
<feature type="domain" description="EGF-like" evidence="7">
    <location>
        <begin position="166"/>
        <end position="202"/>
    </location>
</feature>